<accession>A0ACC1B8U7</accession>
<comment type="caution">
    <text evidence="1">The sequence shown here is derived from an EMBL/GenBank/DDBJ whole genome shotgun (WGS) entry which is preliminary data.</text>
</comment>
<dbReference type="Proteomes" id="UP001164250">
    <property type="component" value="Chromosome 6"/>
</dbReference>
<reference evidence="2" key="1">
    <citation type="journal article" date="2023" name="G3 (Bethesda)">
        <title>Genome assembly and association tests identify interacting loci associated with vigor, precocity, and sex in interspecific pistachio rootstocks.</title>
        <authorList>
            <person name="Palmer W."/>
            <person name="Jacygrad E."/>
            <person name="Sagayaradj S."/>
            <person name="Cavanaugh K."/>
            <person name="Han R."/>
            <person name="Bertier L."/>
            <person name="Beede B."/>
            <person name="Kafkas S."/>
            <person name="Golino D."/>
            <person name="Preece J."/>
            <person name="Michelmore R."/>
        </authorList>
    </citation>
    <scope>NUCLEOTIDE SEQUENCE [LARGE SCALE GENOMIC DNA]</scope>
</reference>
<sequence length="37" mass="4164">MTTSRASKGTDSGVDTYFGLCTYPGRELRHRIDFKVP</sequence>
<gene>
    <name evidence="1" type="ORF">Patl1_16228</name>
</gene>
<proteinExistence type="predicted"/>
<keyword evidence="2" id="KW-1185">Reference proteome</keyword>
<evidence type="ECO:0000313" key="1">
    <source>
        <dbReference type="EMBL" id="KAJ0095287.1"/>
    </source>
</evidence>
<protein>
    <submittedName>
        <fullName evidence="1">Uncharacterized protein</fullName>
    </submittedName>
</protein>
<dbReference type="EMBL" id="CM047902">
    <property type="protein sequence ID" value="KAJ0095287.1"/>
    <property type="molecule type" value="Genomic_DNA"/>
</dbReference>
<evidence type="ECO:0000313" key="2">
    <source>
        <dbReference type="Proteomes" id="UP001164250"/>
    </source>
</evidence>
<organism evidence="1 2">
    <name type="scientific">Pistacia atlantica</name>
    <dbReference type="NCBI Taxonomy" id="434234"/>
    <lineage>
        <taxon>Eukaryota</taxon>
        <taxon>Viridiplantae</taxon>
        <taxon>Streptophyta</taxon>
        <taxon>Embryophyta</taxon>
        <taxon>Tracheophyta</taxon>
        <taxon>Spermatophyta</taxon>
        <taxon>Magnoliopsida</taxon>
        <taxon>eudicotyledons</taxon>
        <taxon>Gunneridae</taxon>
        <taxon>Pentapetalae</taxon>
        <taxon>rosids</taxon>
        <taxon>malvids</taxon>
        <taxon>Sapindales</taxon>
        <taxon>Anacardiaceae</taxon>
        <taxon>Pistacia</taxon>
    </lineage>
</organism>
<name>A0ACC1B8U7_9ROSI</name>